<proteinExistence type="predicted"/>
<accession>A0A212L8G7</accession>
<name>A0A212L8G7_9BACT</name>
<dbReference type="EMBL" id="FMJC01000002">
    <property type="protein sequence ID" value="SCM73810.1"/>
    <property type="molecule type" value="Genomic_DNA"/>
</dbReference>
<dbReference type="AlphaFoldDB" id="A0A212L8G7"/>
<evidence type="ECO:0000313" key="1">
    <source>
        <dbReference type="EMBL" id="SCM73810.1"/>
    </source>
</evidence>
<reference evidence="1" key="1">
    <citation type="submission" date="2016-08" db="EMBL/GenBank/DDBJ databases">
        <authorList>
            <person name="Seilhamer J.J."/>
        </authorList>
    </citation>
    <scope>NUCLEOTIDE SEQUENCE</scope>
    <source>
        <strain evidence="1">86-1</strain>
    </source>
</reference>
<sequence>MGEGPFCKRVPPPRPLPLKLSMLSELRPEFLVSQQPETTLLWVLNDSELLYISKFAFSQQCDFQANPRHLDFRKNLNSIAQTSENNNKSASNDKY</sequence>
<protein>
    <submittedName>
        <fullName evidence="1">Uncharacterized protein</fullName>
    </submittedName>
</protein>
<organism evidence="1">
    <name type="scientific">uncultured Desulfovibrio sp</name>
    <dbReference type="NCBI Taxonomy" id="167968"/>
    <lineage>
        <taxon>Bacteria</taxon>
        <taxon>Pseudomonadati</taxon>
        <taxon>Thermodesulfobacteriota</taxon>
        <taxon>Desulfovibrionia</taxon>
        <taxon>Desulfovibrionales</taxon>
        <taxon>Desulfovibrionaceae</taxon>
        <taxon>Desulfovibrio</taxon>
        <taxon>environmental samples</taxon>
    </lineage>
</organism>
<gene>
    <name evidence="1" type="ORF">KL86DES1_21535</name>
</gene>